<gene>
    <name evidence="7" type="ORF">SAMN05421770_101982</name>
</gene>
<dbReference type="GO" id="GO:0046872">
    <property type="term" value="F:metal ion binding"/>
    <property type="evidence" value="ECO:0007669"/>
    <property type="project" value="UniProtKB-KW"/>
</dbReference>
<protein>
    <recommendedName>
        <fullName evidence="5">Cytochrome c-type biogenesis protein</fullName>
    </recommendedName>
</protein>
<dbReference type="InterPro" id="IPR005616">
    <property type="entry name" value="CcmH/CycL/Ccl2/NrfF_N"/>
</dbReference>
<evidence type="ECO:0000256" key="4">
    <source>
        <dbReference type="ARBA" id="ARBA00023004"/>
    </source>
</evidence>
<keyword evidence="4 5" id="KW-0408">Iron</keyword>
<evidence type="ECO:0000256" key="5">
    <source>
        <dbReference type="RuleBase" id="RU364112"/>
    </source>
</evidence>
<keyword evidence="8" id="KW-1185">Reference proteome</keyword>
<dbReference type="InterPro" id="IPR038297">
    <property type="entry name" value="CcmH/CycL/NrfF/Ccl2_sf"/>
</dbReference>
<evidence type="ECO:0000256" key="3">
    <source>
        <dbReference type="ARBA" id="ARBA00022723"/>
    </source>
</evidence>
<proteinExistence type="inferred from homology"/>
<keyword evidence="5" id="KW-1133">Transmembrane helix</keyword>
<evidence type="ECO:0000313" key="7">
    <source>
        <dbReference type="EMBL" id="SNS44055.1"/>
    </source>
</evidence>
<feature type="domain" description="CcmH/CycL/Ccl2/NrfF N-terminal" evidence="6">
    <location>
        <begin position="46"/>
        <end position="157"/>
    </location>
</feature>
<sequence>MLKLFFGGSMGIKPHETTTPQKGFSPGLSLKRCTHLLTIALLAVVMLGANDPEARFNKVGHEMMCVCGCGQVLLECNHVGCPDSARMIGELHTQIDSNTPSSAILNWFAGKYGATVLAAPIRGGFDNVAWIMPFAVFGFGTLGTAFLVQMWSKKRRLAAAGVATVDSNNWEKISPEARALREKIRKETEYQ</sequence>
<dbReference type="AlphaFoldDB" id="A0A239EHC0"/>
<dbReference type="Gene3D" id="1.10.8.640">
    <property type="entry name" value="Cytochrome C biogenesis protein"/>
    <property type="match status" value="1"/>
</dbReference>
<keyword evidence="5" id="KW-0472">Membrane</keyword>
<dbReference type="Proteomes" id="UP000198356">
    <property type="component" value="Unassembled WGS sequence"/>
</dbReference>
<reference evidence="7 8" key="1">
    <citation type="submission" date="2017-06" db="EMBL/GenBank/DDBJ databases">
        <authorList>
            <person name="Kim H.J."/>
            <person name="Triplett B.A."/>
        </authorList>
    </citation>
    <scope>NUCLEOTIDE SEQUENCE [LARGE SCALE GENOMIC DNA]</scope>
    <source>
        <strain evidence="7 8">DSM 18704</strain>
    </source>
</reference>
<evidence type="ECO:0000313" key="8">
    <source>
        <dbReference type="Proteomes" id="UP000198356"/>
    </source>
</evidence>
<evidence type="ECO:0000256" key="1">
    <source>
        <dbReference type="ARBA" id="ARBA00010342"/>
    </source>
</evidence>
<dbReference type="Pfam" id="PF03918">
    <property type="entry name" value="CcmH"/>
    <property type="match status" value="1"/>
</dbReference>
<comment type="function">
    <text evidence="5">Possible subunit of a heme lyase.</text>
</comment>
<dbReference type="EMBL" id="FZOU01000001">
    <property type="protein sequence ID" value="SNS44055.1"/>
    <property type="molecule type" value="Genomic_DNA"/>
</dbReference>
<keyword evidence="3 5" id="KW-0479">Metal-binding</keyword>
<evidence type="ECO:0000256" key="2">
    <source>
        <dbReference type="ARBA" id="ARBA00022617"/>
    </source>
</evidence>
<feature type="transmembrane region" description="Helical" evidence="5">
    <location>
        <begin position="128"/>
        <end position="148"/>
    </location>
</feature>
<organism evidence="7 8">
    <name type="scientific">Granulicella rosea</name>
    <dbReference type="NCBI Taxonomy" id="474952"/>
    <lineage>
        <taxon>Bacteria</taxon>
        <taxon>Pseudomonadati</taxon>
        <taxon>Acidobacteriota</taxon>
        <taxon>Terriglobia</taxon>
        <taxon>Terriglobales</taxon>
        <taxon>Acidobacteriaceae</taxon>
        <taxon>Granulicella</taxon>
    </lineage>
</organism>
<dbReference type="CDD" id="cd16378">
    <property type="entry name" value="CcmH_N"/>
    <property type="match status" value="1"/>
</dbReference>
<keyword evidence="5" id="KW-0732">Signal</keyword>
<keyword evidence="5" id="KW-0812">Transmembrane</keyword>
<evidence type="ECO:0000259" key="6">
    <source>
        <dbReference type="Pfam" id="PF03918"/>
    </source>
</evidence>
<name>A0A239EHC0_9BACT</name>
<comment type="similarity">
    <text evidence="1 5">Belongs to the CcmH/CycL/Ccl2/NrfF family.</text>
</comment>
<keyword evidence="2 5" id="KW-0349">Heme</keyword>
<accession>A0A239EHC0</accession>